<evidence type="ECO:0000313" key="1">
    <source>
        <dbReference type="EMBL" id="VFS73472.1"/>
    </source>
</evidence>
<reference evidence="1 2" key="1">
    <citation type="submission" date="2019-03" db="EMBL/GenBank/DDBJ databases">
        <authorList>
            <consortium name="Pathogen Informatics"/>
        </authorList>
    </citation>
    <scope>NUCLEOTIDE SEQUENCE [LARGE SCALE GENOMIC DNA]</scope>
    <source>
        <strain evidence="1 2">NCTC12993</strain>
    </source>
</reference>
<keyword evidence="2" id="KW-1185">Reference proteome</keyword>
<evidence type="ECO:0000313" key="2">
    <source>
        <dbReference type="Proteomes" id="UP000401081"/>
    </source>
</evidence>
<dbReference type="EMBL" id="CAADJD010000022">
    <property type="protein sequence ID" value="VFS73472.1"/>
    <property type="molecule type" value="Genomic_DNA"/>
</dbReference>
<name>A0A485BNC6_KLUCR</name>
<sequence length="35" mass="3502">MVAGFLVLGAIVVAFIPMKTVAKPMVNAGTAPESA</sequence>
<accession>A0A485BNC6</accession>
<gene>
    <name evidence="1" type="ORF">NCTC12993_04964</name>
</gene>
<protein>
    <submittedName>
        <fullName evidence="1">Uncharacterized protein</fullName>
    </submittedName>
</protein>
<organism evidence="1 2">
    <name type="scientific">Kluyvera cryocrescens</name>
    <name type="common">Kluyvera citrophila</name>
    <dbReference type="NCBI Taxonomy" id="580"/>
    <lineage>
        <taxon>Bacteria</taxon>
        <taxon>Pseudomonadati</taxon>
        <taxon>Pseudomonadota</taxon>
        <taxon>Gammaproteobacteria</taxon>
        <taxon>Enterobacterales</taxon>
        <taxon>Enterobacteriaceae</taxon>
        <taxon>Kluyvera</taxon>
    </lineage>
</organism>
<dbReference type="AlphaFoldDB" id="A0A485BNC6"/>
<proteinExistence type="predicted"/>
<dbReference type="Proteomes" id="UP000401081">
    <property type="component" value="Unassembled WGS sequence"/>
</dbReference>